<dbReference type="PROSITE" id="PS00108">
    <property type="entry name" value="PROTEIN_KINASE_ST"/>
    <property type="match status" value="1"/>
</dbReference>
<keyword evidence="2 10" id="KW-0723">Serine/threonine-protein kinase</keyword>
<evidence type="ECO:0000313" key="13">
    <source>
        <dbReference type="EMBL" id="GKT15467.1"/>
    </source>
</evidence>
<evidence type="ECO:0000313" key="14">
    <source>
        <dbReference type="Proteomes" id="UP001057375"/>
    </source>
</evidence>
<evidence type="ECO:0000256" key="8">
    <source>
        <dbReference type="ARBA" id="ARBA00048679"/>
    </source>
</evidence>
<dbReference type="InterPro" id="IPR017441">
    <property type="entry name" value="Protein_kinase_ATP_BS"/>
</dbReference>
<comment type="catalytic activity">
    <reaction evidence="8">
        <text>L-seryl-[protein] + ATP = O-phospho-L-seryl-[protein] + ADP + H(+)</text>
        <dbReference type="Rhea" id="RHEA:17989"/>
        <dbReference type="Rhea" id="RHEA-COMP:9863"/>
        <dbReference type="Rhea" id="RHEA-COMP:11604"/>
        <dbReference type="ChEBI" id="CHEBI:15378"/>
        <dbReference type="ChEBI" id="CHEBI:29999"/>
        <dbReference type="ChEBI" id="CHEBI:30616"/>
        <dbReference type="ChEBI" id="CHEBI:83421"/>
        <dbReference type="ChEBI" id="CHEBI:456216"/>
        <dbReference type="EC" id="2.7.11.1"/>
    </reaction>
</comment>
<dbReference type="InterPro" id="IPR008271">
    <property type="entry name" value="Ser/Thr_kinase_AS"/>
</dbReference>
<feature type="compositionally biased region" description="Polar residues" evidence="11">
    <location>
        <begin position="310"/>
        <end position="337"/>
    </location>
</feature>
<gene>
    <name evidence="13" type="ORF">ADUPG1_010716</name>
</gene>
<dbReference type="EMBL" id="BQXS01011676">
    <property type="protein sequence ID" value="GKT15467.1"/>
    <property type="molecule type" value="Genomic_DNA"/>
</dbReference>
<keyword evidence="14" id="KW-1185">Reference proteome</keyword>
<accession>A0ABQ5JSI6</accession>
<evidence type="ECO:0000256" key="3">
    <source>
        <dbReference type="ARBA" id="ARBA00022679"/>
    </source>
</evidence>
<dbReference type="PANTHER" id="PTHR44899:SF3">
    <property type="entry name" value="SERINE_THREONINE-PROTEIN KINASE NEK1"/>
    <property type="match status" value="1"/>
</dbReference>
<organism evidence="13 14">
    <name type="scientific">Aduncisulcus paluster</name>
    <dbReference type="NCBI Taxonomy" id="2918883"/>
    <lineage>
        <taxon>Eukaryota</taxon>
        <taxon>Metamonada</taxon>
        <taxon>Carpediemonas-like organisms</taxon>
        <taxon>Aduncisulcus</taxon>
    </lineage>
</organism>
<feature type="domain" description="Protein kinase" evidence="12">
    <location>
        <begin position="6"/>
        <end position="260"/>
    </location>
</feature>
<evidence type="ECO:0000256" key="1">
    <source>
        <dbReference type="ARBA" id="ARBA00012513"/>
    </source>
</evidence>
<dbReference type="SUPFAM" id="SSF56112">
    <property type="entry name" value="Protein kinase-like (PK-like)"/>
    <property type="match status" value="1"/>
</dbReference>
<dbReference type="GO" id="GO:0016301">
    <property type="term" value="F:kinase activity"/>
    <property type="evidence" value="ECO:0007669"/>
    <property type="project" value="UniProtKB-KW"/>
</dbReference>
<dbReference type="Gene3D" id="1.10.510.10">
    <property type="entry name" value="Transferase(Phosphotransferase) domain 1"/>
    <property type="match status" value="1"/>
</dbReference>
<evidence type="ECO:0000256" key="6">
    <source>
        <dbReference type="ARBA" id="ARBA00022840"/>
    </source>
</evidence>
<name>A0ABQ5JSI6_9EUKA</name>
<comment type="catalytic activity">
    <reaction evidence="7">
        <text>L-threonyl-[protein] + ATP = O-phospho-L-threonyl-[protein] + ADP + H(+)</text>
        <dbReference type="Rhea" id="RHEA:46608"/>
        <dbReference type="Rhea" id="RHEA-COMP:11060"/>
        <dbReference type="Rhea" id="RHEA-COMP:11605"/>
        <dbReference type="ChEBI" id="CHEBI:15378"/>
        <dbReference type="ChEBI" id="CHEBI:30013"/>
        <dbReference type="ChEBI" id="CHEBI:30616"/>
        <dbReference type="ChEBI" id="CHEBI:61977"/>
        <dbReference type="ChEBI" id="CHEBI:456216"/>
        <dbReference type="EC" id="2.7.11.1"/>
    </reaction>
</comment>
<dbReference type="Gene3D" id="3.30.200.20">
    <property type="entry name" value="Phosphorylase Kinase, domain 1"/>
    <property type="match status" value="1"/>
</dbReference>
<evidence type="ECO:0000256" key="11">
    <source>
        <dbReference type="SAM" id="MobiDB-lite"/>
    </source>
</evidence>
<dbReference type="CDD" id="cd08215">
    <property type="entry name" value="STKc_Nek"/>
    <property type="match status" value="1"/>
</dbReference>
<reference evidence="13" key="1">
    <citation type="submission" date="2022-03" db="EMBL/GenBank/DDBJ databases">
        <title>Draft genome sequence of Aduncisulcus paluster, a free-living microaerophilic Fornicata.</title>
        <authorList>
            <person name="Yuyama I."/>
            <person name="Kume K."/>
            <person name="Tamura T."/>
            <person name="Inagaki Y."/>
            <person name="Hashimoto T."/>
        </authorList>
    </citation>
    <scope>NUCLEOTIDE SEQUENCE</scope>
    <source>
        <strain evidence="13">NY0171</strain>
    </source>
</reference>
<dbReference type="InterPro" id="IPR051131">
    <property type="entry name" value="NEK_Ser/Thr_kinase_NIMA"/>
</dbReference>
<dbReference type="Proteomes" id="UP001057375">
    <property type="component" value="Unassembled WGS sequence"/>
</dbReference>
<dbReference type="SMART" id="SM00220">
    <property type="entry name" value="S_TKc"/>
    <property type="match status" value="1"/>
</dbReference>
<dbReference type="PANTHER" id="PTHR44899">
    <property type="entry name" value="CAMK FAMILY PROTEIN KINASE"/>
    <property type="match status" value="1"/>
</dbReference>
<protein>
    <recommendedName>
        <fullName evidence="1">non-specific serine/threonine protein kinase</fullName>
        <ecNumber evidence="1">2.7.11.1</ecNumber>
    </recommendedName>
</protein>
<dbReference type="PROSITE" id="PS00107">
    <property type="entry name" value="PROTEIN_KINASE_ATP"/>
    <property type="match status" value="1"/>
</dbReference>
<feature type="non-terminal residue" evidence="13">
    <location>
        <position position="444"/>
    </location>
</feature>
<dbReference type="EC" id="2.7.11.1" evidence="1"/>
<dbReference type="InterPro" id="IPR000719">
    <property type="entry name" value="Prot_kinase_dom"/>
</dbReference>
<proteinExistence type="inferred from homology"/>
<evidence type="ECO:0000256" key="5">
    <source>
        <dbReference type="ARBA" id="ARBA00022777"/>
    </source>
</evidence>
<keyword evidence="4 9" id="KW-0547">Nucleotide-binding</keyword>
<keyword evidence="3" id="KW-0808">Transferase</keyword>
<comment type="caution">
    <text evidence="13">The sequence shown here is derived from an EMBL/GenBank/DDBJ whole genome shotgun (WGS) entry which is preliminary data.</text>
</comment>
<evidence type="ECO:0000259" key="12">
    <source>
        <dbReference type="PROSITE" id="PS50011"/>
    </source>
</evidence>
<feature type="region of interest" description="Disordered" evidence="11">
    <location>
        <begin position="310"/>
        <end position="343"/>
    </location>
</feature>
<evidence type="ECO:0000256" key="7">
    <source>
        <dbReference type="ARBA" id="ARBA00047899"/>
    </source>
</evidence>
<comment type="similarity">
    <text evidence="10">Belongs to the protein kinase superfamily.</text>
</comment>
<evidence type="ECO:0000256" key="2">
    <source>
        <dbReference type="ARBA" id="ARBA00022527"/>
    </source>
</evidence>
<evidence type="ECO:0000256" key="9">
    <source>
        <dbReference type="PROSITE-ProRule" id="PRU10141"/>
    </source>
</evidence>
<evidence type="ECO:0000256" key="10">
    <source>
        <dbReference type="RuleBase" id="RU000304"/>
    </source>
</evidence>
<feature type="binding site" evidence="9">
    <location>
        <position position="35"/>
    </location>
    <ligand>
        <name>ATP</name>
        <dbReference type="ChEBI" id="CHEBI:30616"/>
    </ligand>
</feature>
<dbReference type="Pfam" id="PF00069">
    <property type="entry name" value="Pkinase"/>
    <property type="match status" value="1"/>
</dbReference>
<evidence type="ECO:0000256" key="4">
    <source>
        <dbReference type="ARBA" id="ARBA00022741"/>
    </source>
</evidence>
<dbReference type="PROSITE" id="PS50011">
    <property type="entry name" value="PROTEIN_KINASE_DOM"/>
    <property type="match status" value="1"/>
</dbReference>
<feature type="region of interest" description="Disordered" evidence="11">
    <location>
        <begin position="385"/>
        <end position="412"/>
    </location>
</feature>
<sequence>MGIDKYIEKRVLGTGSFGSAVHVMHKMEGKSYVMKKINVKSLSLKERREAEKESKILAGLRHPNIVGHKESFTERGLLCIVMEYADGGDLYKAIKTRRGRLMPETQIIDWFVQICLALKHVHDRKILHRDLKTQNIFLTKGGRIKLGDFGIARVLKSTMECARTAIGTPYYLSPEICQDKPYNAKSDIWSLGCVLYEMTTLRHAFEAHDMKGLVLKILRGSYPPISSQYSHNLRNLISQLLNKIPQKRPSVNQILKTPFIRDRIRSFLDEEIIKDEFSHTVIHSSAIAQDRGGMNPRQNPLLREFFDKQQPQVPSVNQRPVSSHAQQAPSVAPSSHQMPRESDRRYDHIRHHPAPNMVVAADKARKARLEQMQRKRLVALEEAKRREQQRRLEREKQLLVRKREREEEERRRVKAFEENQMKREAKLRQLIEEQRRQQQRLEEK</sequence>
<keyword evidence="6 9" id="KW-0067">ATP-binding</keyword>
<dbReference type="InterPro" id="IPR011009">
    <property type="entry name" value="Kinase-like_dom_sf"/>
</dbReference>
<keyword evidence="5 13" id="KW-0418">Kinase</keyword>